<evidence type="ECO:0000256" key="12">
    <source>
        <dbReference type="SAM" id="MobiDB-lite"/>
    </source>
</evidence>
<evidence type="ECO:0000256" key="7">
    <source>
        <dbReference type="ARBA" id="ARBA00023002"/>
    </source>
</evidence>
<dbReference type="Proteomes" id="UP000789524">
    <property type="component" value="Unassembled WGS sequence"/>
</dbReference>
<evidence type="ECO:0000256" key="8">
    <source>
        <dbReference type="ARBA" id="ARBA00023008"/>
    </source>
</evidence>
<keyword evidence="5" id="KW-0862">Zinc</keyword>
<dbReference type="PRINTS" id="PR00068">
    <property type="entry name" value="CUZNDISMTASE"/>
</dbReference>
<keyword evidence="8" id="KW-0186">Copper</keyword>
<evidence type="ECO:0000256" key="9">
    <source>
        <dbReference type="ARBA" id="ARBA00023157"/>
    </source>
</evidence>
<dbReference type="FunFam" id="2.60.40.200:FF:000004">
    <property type="entry name" value="Copper chaperone for superoxide dismutase"/>
    <property type="match status" value="1"/>
</dbReference>
<evidence type="ECO:0000256" key="2">
    <source>
        <dbReference type="ARBA" id="ARBA00010457"/>
    </source>
</evidence>
<dbReference type="InterPro" id="IPR036423">
    <property type="entry name" value="SOD-like_Cu/Zn_dom_sf"/>
</dbReference>
<dbReference type="EC" id="1.15.1.1" evidence="3"/>
<comment type="caution">
    <text evidence="14">The sequence shown here is derived from an EMBL/GenBank/DDBJ whole genome shotgun (WGS) entry which is preliminary data.</text>
</comment>
<dbReference type="InterPro" id="IPR024134">
    <property type="entry name" value="SOD_Cu/Zn_/chaperone"/>
</dbReference>
<evidence type="ECO:0000313" key="15">
    <source>
        <dbReference type="Proteomes" id="UP000789524"/>
    </source>
</evidence>
<evidence type="ECO:0000256" key="1">
    <source>
        <dbReference type="ARBA" id="ARBA00001947"/>
    </source>
</evidence>
<dbReference type="GO" id="GO:0004784">
    <property type="term" value="F:superoxide dismutase activity"/>
    <property type="evidence" value="ECO:0007669"/>
    <property type="project" value="UniProtKB-EC"/>
</dbReference>
<proteinExistence type="inferred from homology"/>
<evidence type="ECO:0000313" key="14">
    <source>
        <dbReference type="EMBL" id="CAG9577672.1"/>
    </source>
</evidence>
<dbReference type="InterPro" id="IPR001424">
    <property type="entry name" value="SOD_Cu_Zn_dom"/>
</dbReference>
<evidence type="ECO:0000256" key="11">
    <source>
        <dbReference type="ARBA" id="ARBA00072705"/>
    </source>
</evidence>
<dbReference type="AlphaFoldDB" id="A0A8J2R2I3"/>
<keyword evidence="4" id="KW-0479">Metal-binding</keyword>
<comment type="catalytic activity">
    <reaction evidence="10">
        <text>2 superoxide + 2 H(+) = H2O2 + O2</text>
        <dbReference type="Rhea" id="RHEA:20696"/>
        <dbReference type="ChEBI" id="CHEBI:15378"/>
        <dbReference type="ChEBI" id="CHEBI:15379"/>
        <dbReference type="ChEBI" id="CHEBI:16240"/>
        <dbReference type="ChEBI" id="CHEBI:18421"/>
        <dbReference type="EC" id="1.15.1.1"/>
    </reaction>
</comment>
<keyword evidence="7" id="KW-0560">Oxidoreductase</keyword>
<dbReference type="Pfam" id="PF00080">
    <property type="entry name" value="Sod_Cu"/>
    <property type="match status" value="1"/>
</dbReference>
<dbReference type="CDD" id="cd00305">
    <property type="entry name" value="Cu-Zn_Superoxide_Dismutase"/>
    <property type="match status" value="1"/>
</dbReference>
<gene>
    <name evidence="14" type="ORF">DCHRY22_LOCUS12485</name>
</gene>
<feature type="region of interest" description="Disordered" evidence="12">
    <location>
        <begin position="118"/>
        <end position="142"/>
    </location>
</feature>
<dbReference type="SUPFAM" id="SSF49329">
    <property type="entry name" value="Cu,Zn superoxide dismutase-like"/>
    <property type="match status" value="1"/>
</dbReference>
<protein>
    <recommendedName>
        <fullName evidence="11">Extracellular superoxide dismutase [Cu-Zn]</fullName>
        <ecNumber evidence="3">1.15.1.1</ecNumber>
    </recommendedName>
</protein>
<evidence type="ECO:0000256" key="5">
    <source>
        <dbReference type="ARBA" id="ARBA00022833"/>
    </source>
</evidence>
<dbReference type="PANTHER" id="PTHR10003">
    <property type="entry name" value="SUPEROXIDE DISMUTASE CU-ZN -RELATED"/>
    <property type="match status" value="1"/>
</dbReference>
<reference evidence="14" key="1">
    <citation type="submission" date="2021-09" db="EMBL/GenBank/DDBJ databases">
        <authorList>
            <person name="Martin H S."/>
        </authorList>
    </citation>
    <scope>NUCLEOTIDE SEQUENCE</scope>
</reference>
<dbReference type="Gene3D" id="2.60.40.200">
    <property type="entry name" value="Superoxide dismutase, copper/zinc binding domain"/>
    <property type="match status" value="1"/>
</dbReference>
<comment type="similarity">
    <text evidence="2">Belongs to the Cu-Zn superoxide dismutase family.</text>
</comment>
<evidence type="ECO:0000256" key="6">
    <source>
        <dbReference type="ARBA" id="ARBA00022862"/>
    </source>
</evidence>
<name>A0A8J2R2I3_9NEOP</name>
<dbReference type="GO" id="GO:0005507">
    <property type="term" value="F:copper ion binding"/>
    <property type="evidence" value="ECO:0007669"/>
    <property type="project" value="InterPro"/>
</dbReference>
<feature type="domain" description="Superoxide dismutase copper/zinc binding" evidence="13">
    <location>
        <begin position="260"/>
        <end position="391"/>
    </location>
</feature>
<keyword evidence="15" id="KW-1185">Reference proteome</keyword>
<keyword evidence="9" id="KW-1015">Disulfide bond</keyword>
<evidence type="ECO:0000256" key="4">
    <source>
        <dbReference type="ARBA" id="ARBA00022723"/>
    </source>
</evidence>
<sequence>MSQSNLAEQLIKNIESTIDVNASPEQQLQQLKSQLAALSQLPSIIQQTVQRVNDRINSITQKEQQKRMEVQNTSTTNPVQIKITKPSVSEDDLAFVKKEEVKKILNTKMKEEKMKREMDFKKTNQQSRQSEKATPSFGRLQEQSRILSRRKWYHTDEVYDEDMINEALLGQAELEVLVDFGPTPDKLTVEKTLNYLNAQDDVQQAVFKNGAVMVETVLPSSVILDMVIKTSGKRAVLQGFGDSKSAVAMISSKCTSEQVLGVIRFTQTDGVLIADGSVDGLTPGLHGLHVHESGDLSMGCSSIGDHYNPLSSPHGSPADPPCERHAGDLGNIHADEQGRARFRIFDSLLQIDELLGRSVAVTQRADDLGRGSSPCSKINGDSGPPIACGIIARSAGIFQNTKRICACDGVVVWDEKDRPLAGKGRRLQNENEQNESGKCGGKTCCKV</sequence>
<evidence type="ECO:0000259" key="13">
    <source>
        <dbReference type="Pfam" id="PF00080"/>
    </source>
</evidence>
<keyword evidence="6" id="KW-0049">Antioxidant</keyword>
<accession>A0A8J2R2I3</accession>
<organism evidence="14 15">
    <name type="scientific">Danaus chrysippus</name>
    <name type="common">African queen</name>
    <dbReference type="NCBI Taxonomy" id="151541"/>
    <lineage>
        <taxon>Eukaryota</taxon>
        <taxon>Metazoa</taxon>
        <taxon>Ecdysozoa</taxon>
        <taxon>Arthropoda</taxon>
        <taxon>Hexapoda</taxon>
        <taxon>Insecta</taxon>
        <taxon>Pterygota</taxon>
        <taxon>Neoptera</taxon>
        <taxon>Endopterygota</taxon>
        <taxon>Lepidoptera</taxon>
        <taxon>Glossata</taxon>
        <taxon>Ditrysia</taxon>
        <taxon>Papilionoidea</taxon>
        <taxon>Nymphalidae</taxon>
        <taxon>Danainae</taxon>
        <taxon>Danaini</taxon>
        <taxon>Danaina</taxon>
        <taxon>Danaus</taxon>
        <taxon>Anosia</taxon>
    </lineage>
</organism>
<evidence type="ECO:0000256" key="10">
    <source>
        <dbReference type="ARBA" id="ARBA00049204"/>
    </source>
</evidence>
<dbReference type="OrthoDB" id="666972at2759"/>
<comment type="cofactor">
    <cofactor evidence="1">
        <name>Zn(2+)</name>
        <dbReference type="ChEBI" id="CHEBI:29105"/>
    </cofactor>
</comment>
<dbReference type="EMBL" id="CAKASE010000076">
    <property type="protein sequence ID" value="CAG9577672.1"/>
    <property type="molecule type" value="Genomic_DNA"/>
</dbReference>
<evidence type="ECO:0000256" key="3">
    <source>
        <dbReference type="ARBA" id="ARBA00012682"/>
    </source>
</evidence>